<name>A0A0N5CIT7_STREA</name>
<keyword evidence="1" id="KW-1185">Reference proteome</keyword>
<sequence>MVQKLISVVQYVIQHKKKTQCEKGEKCVDIPNIDDANVKSCVTKVECIDDVFLKCTGSDIRTRTTTTIANKIIVTAAAIVDKVLSGAYGCEANLKY</sequence>
<proteinExistence type="predicted"/>
<dbReference type="Proteomes" id="UP000046392">
    <property type="component" value="Unplaced"/>
</dbReference>
<dbReference type="WBParaSite" id="SPAL_0001774200.1">
    <property type="protein sequence ID" value="SPAL_0001774200.1"/>
    <property type="gene ID" value="SPAL_0001774200"/>
</dbReference>
<evidence type="ECO:0000313" key="1">
    <source>
        <dbReference type="Proteomes" id="UP000046392"/>
    </source>
</evidence>
<dbReference type="AlphaFoldDB" id="A0A0N5CIT7"/>
<organism evidence="1 2">
    <name type="scientific">Strongyloides papillosus</name>
    <name type="common">Intestinal threadworm</name>
    <dbReference type="NCBI Taxonomy" id="174720"/>
    <lineage>
        <taxon>Eukaryota</taxon>
        <taxon>Metazoa</taxon>
        <taxon>Ecdysozoa</taxon>
        <taxon>Nematoda</taxon>
        <taxon>Chromadorea</taxon>
        <taxon>Rhabditida</taxon>
        <taxon>Tylenchina</taxon>
        <taxon>Panagrolaimomorpha</taxon>
        <taxon>Strongyloidoidea</taxon>
        <taxon>Strongyloididae</taxon>
        <taxon>Strongyloides</taxon>
    </lineage>
</organism>
<evidence type="ECO:0000313" key="2">
    <source>
        <dbReference type="WBParaSite" id="SPAL_0001774200.1"/>
    </source>
</evidence>
<reference evidence="2" key="1">
    <citation type="submission" date="2017-02" db="UniProtKB">
        <authorList>
            <consortium name="WormBaseParasite"/>
        </authorList>
    </citation>
    <scope>IDENTIFICATION</scope>
</reference>
<protein>
    <submittedName>
        <fullName evidence="2">Pectin lyase-like superfamily protein</fullName>
    </submittedName>
</protein>
<accession>A0A0N5CIT7</accession>